<evidence type="ECO:0000313" key="2">
    <source>
        <dbReference type="EMBL" id="RDD66098.1"/>
    </source>
</evidence>
<dbReference type="GO" id="GO:0016787">
    <property type="term" value="F:hydrolase activity"/>
    <property type="evidence" value="ECO:0007669"/>
    <property type="project" value="UniProtKB-KW"/>
</dbReference>
<dbReference type="PANTHER" id="PTHR43194:SF2">
    <property type="entry name" value="PEROXISOMAL MEMBRANE PROTEIN LPX1"/>
    <property type="match status" value="1"/>
</dbReference>
<name>A0A369TLF9_9RHOB</name>
<evidence type="ECO:0000259" key="1">
    <source>
        <dbReference type="Pfam" id="PF12697"/>
    </source>
</evidence>
<reference evidence="2 3" key="1">
    <citation type="submission" date="2018-07" db="EMBL/GenBank/DDBJ databases">
        <title>Thalassococcus profundi sp. nov., a marine bacterium isolated from deep seawater of Okinawa Trough.</title>
        <authorList>
            <person name="Yu M."/>
        </authorList>
    </citation>
    <scope>NUCLEOTIDE SEQUENCE [LARGE SCALE GENOMIC DNA]</scope>
    <source>
        <strain evidence="2 3">WRAS1</strain>
    </source>
</reference>
<dbReference type="InterPro" id="IPR000639">
    <property type="entry name" value="Epox_hydrolase-like"/>
</dbReference>
<dbReference type="EMBL" id="QPMK01000007">
    <property type="protein sequence ID" value="RDD66098.1"/>
    <property type="molecule type" value="Genomic_DNA"/>
</dbReference>
<accession>A0A369TLF9</accession>
<dbReference type="InterPro" id="IPR029058">
    <property type="entry name" value="AB_hydrolase_fold"/>
</dbReference>
<dbReference type="PRINTS" id="PR00412">
    <property type="entry name" value="EPOXHYDRLASE"/>
</dbReference>
<dbReference type="PANTHER" id="PTHR43194">
    <property type="entry name" value="HYDROLASE ALPHA/BETA FOLD FAMILY"/>
    <property type="match status" value="1"/>
</dbReference>
<dbReference type="InterPro" id="IPR050228">
    <property type="entry name" value="Carboxylesterase_BioH"/>
</dbReference>
<dbReference type="Pfam" id="PF12697">
    <property type="entry name" value="Abhydrolase_6"/>
    <property type="match status" value="1"/>
</dbReference>
<protein>
    <submittedName>
        <fullName evidence="2">Alpha/beta hydrolase</fullName>
    </submittedName>
</protein>
<dbReference type="RefSeq" id="WP_114511090.1">
    <property type="nucleotide sequence ID" value="NZ_QPMK01000007.1"/>
</dbReference>
<proteinExistence type="predicted"/>
<dbReference type="Proteomes" id="UP000253977">
    <property type="component" value="Unassembled WGS sequence"/>
</dbReference>
<dbReference type="AlphaFoldDB" id="A0A369TLF9"/>
<sequence length="267" mass="28318">MTFVSSMGAVHVRKLGQGPGPAILLHCALAHGGAWKPVMSHLGDRLDAVAPDMPGHGRSADWDGQGDLHDRVTANAAALLTGPTHVIGHSFGATVALRLALERPEYVRSLVLIEPVLFAAARAADPAAYDAYRDWGAPMARAMAAGDWTEAARRFTASWGTGQGWEDLTEAQRAQYTRQMPLIAATQPALLDDSRILLRPGGLEALQMPVLMLRGAKSMPIMGPIHTALFARIPQSRDVEIPGAGHMVPISHPSAVAAEIGPFLDAA</sequence>
<dbReference type="Gene3D" id="3.40.50.1820">
    <property type="entry name" value="alpha/beta hydrolase"/>
    <property type="match status" value="1"/>
</dbReference>
<comment type="caution">
    <text evidence="2">The sequence shown here is derived from an EMBL/GenBank/DDBJ whole genome shotgun (WGS) entry which is preliminary data.</text>
</comment>
<keyword evidence="2" id="KW-0378">Hydrolase</keyword>
<dbReference type="OrthoDB" id="9804723at2"/>
<evidence type="ECO:0000313" key="3">
    <source>
        <dbReference type="Proteomes" id="UP000253977"/>
    </source>
</evidence>
<organism evidence="2 3">
    <name type="scientific">Thalassococcus profundi</name>
    <dbReference type="NCBI Taxonomy" id="2282382"/>
    <lineage>
        <taxon>Bacteria</taxon>
        <taxon>Pseudomonadati</taxon>
        <taxon>Pseudomonadota</taxon>
        <taxon>Alphaproteobacteria</taxon>
        <taxon>Rhodobacterales</taxon>
        <taxon>Roseobacteraceae</taxon>
        <taxon>Thalassococcus</taxon>
    </lineage>
</organism>
<gene>
    <name evidence="2" type="ORF">DU478_11380</name>
</gene>
<dbReference type="SUPFAM" id="SSF53474">
    <property type="entry name" value="alpha/beta-Hydrolases"/>
    <property type="match status" value="1"/>
</dbReference>
<feature type="domain" description="AB hydrolase-1" evidence="1">
    <location>
        <begin position="23"/>
        <end position="258"/>
    </location>
</feature>
<keyword evidence="3" id="KW-1185">Reference proteome</keyword>
<dbReference type="PRINTS" id="PR00111">
    <property type="entry name" value="ABHYDROLASE"/>
</dbReference>
<dbReference type="InterPro" id="IPR000073">
    <property type="entry name" value="AB_hydrolase_1"/>
</dbReference>